<organism evidence="1">
    <name type="scientific">viral metagenome</name>
    <dbReference type="NCBI Taxonomy" id="1070528"/>
    <lineage>
        <taxon>unclassified sequences</taxon>
        <taxon>metagenomes</taxon>
        <taxon>organismal metagenomes</taxon>
    </lineage>
</organism>
<sequence length="349" mass="40915">MKILFLNHKIQQCGVYQYGLRLYNILKKTLNIEYIYIEIENIYEYVSVIQQYTDIQAILYNYHNSTMSWLNKDNIQNKVKNIGIPHESRHDFFDVICEIDPTCIKTENIYPIPRPMFDDVDELLKSYTPSTPKIREFIEYSEENVPVFGSFGFGFTNKGFDKIVKIVNEQYSNAIIKFVIPLPAFRDGSYSYGMEQILTKCIEYNTNKLKIFITYDFFTNEDLLYFLKSNTMNIFLYDLMPDRGISSVIDYALSVDTPIGISDSHMFRHVYSDDICLYKTSIHDCIHRFTPLKNSIRTTDEFSSKLPGTDLHGAPLRDADSNLRWYKNIPKQTNQIIIEVFSQIFAEQL</sequence>
<protein>
    <recommendedName>
        <fullName evidence="2">Glycosyl transferase family 1 domain-containing protein</fullName>
    </recommendedName>
</protein>
<reference evidence="1" key="1">
    <citation type="journal article" date="2020" name="Nature">
        <title>Giant virus diversity and host interactions through global metagenomics.</title>
        <authorList>
            <person name="Schulz F."/>
            <person name="Roux S."/>
            <person name="Paez-Espino D."/>
            <person name="Jungbluth S."/>
            <person name="Walsh D.A."/>
            <person name="Denef V.J."/>
            <person name="McMahon K.D."/>
            <person name="Konstantinidis K.T."/>
            <person name="Eloe-Fadrosh E.A."/>
            <person name="Kyrpides N.C."/>
            <person name="Woyke T."/>
        </authorList>
    </citation>
    <scope>NUCLEOTIDE SEQUENCE</scope>
    <source>
        <strain evidence="1">GVMAG-S-3300012000-53</strain>
    </source>
</reference>
<name>A0A6C0KJK6_9ZZZZ</name>
<accession>A0A6C0KJK6</accession>
<evidence type="ECO:0000313" key="1">
    <source>
        <dbReference type="EMBL" id="QHU16860.1"/>
    </source>
</evidence>
<dbReference type="EMBL" id="MN740891">
    <property type="protein sequence ID" value="QHU16860.1"/>
    <property type="molecule type" value="Genomic_DNA"/>
</dbReference>
<dbReference type="AlphaFoldDB" id="A0A6C0KJK6"/>
<evidence type="ECO:0008006" key="2">
    <source>
        <dbReference type="Google" id="ProtNLM"/>
    </source>
</evidence>
<proteinExistence type="predicted"/>